<protein>
    <submittedName>
        <fullName evidence="1">Uncharacterized protein</fullName>
    </submittedName>
</protein>
<keyword evidence="2" id="KW-1185">Reference proteome</keyword>
<evidence type="ECO:0000313" key="1">
    <source>
        <dbReference type="EMBL" id="CAG36905.1"/>
    </source>
</evidence>
<gene>
    <name evidence="1" type="ordered locus">DP2176</name>
</gene>
<reference evidence="2" key="1">
    <citation type="journal article" date="2004" name="Environ. Microbiol.">
        <title>The genome of Desulfotalea psychrophila, a sulfate-reducing bacterium from permanently cold Arctic sediments.</title>
        <authorList>
            <person name="Rabus R."/>
            <person name="Ruepp A."/>
            <person name="Frickey T."/>
            <person name="Rattei T."/>
            <person name="Fartmann B."/>
            <person name="Stark M."/>
            <person name="Bauer M."/>
            <person name="Zibat A."/>
            <person name="Lombardot T."/>
            <person name="Becker I."/>
            <person name="Amann J."/>
            <person name="Gellner K."/>
            <person name="Teeling H."/>
            <person name="Leuschner W.D."/>
            <person name="Gloeckner F.-O."/>
            <person name="Lupas A.N."/>
            <person name="Amann R."/>
            <person name="Klenk H.-P."/>
        </authorList>
    </citation>
    <scope>NUCLEOTIDE SEQUENCE [LARGE SCALE GENOMIC DNA]</scope>
    <source>
        <strain evidence="2">DSM 12343 / LSv54</strain>
    </source>
</reference>
<dbReference type="Proteomes" id="UP000000602">
    <property type="component" value="Chromosome"/>
</dbReference>
<dbReference type="AlphaFoldDB" id="Q6AL70"/>
<proteinExistence type="predicted"/>
<organism evidence="1 2">
    <name type="scientific">Desulfotalea psychrophila (strain LSv54 / DSM 12343)</name>
    <dbReference type="NCBI Taxonomy" id="177439"/>
    <lineage>
        <taxon>Bacteria</taxon>
        <taxon>Pseudomonadati</taxon>
        <taxon>Thermodesulfobacteriota</taxon>
        <taxon>Desulfobulbia</taxon>
        <taxon>Desulfobulbales</taxon>
        <taxon>Desulfocapsaceae</taxon>
        <taxon>Desulfotalea</taxon>
    </lineage>
</organism>
<evidence type="ECO:0000313" key="2">
    <source>
        <dbReference type="Proteomes" id="UP000000602"/>
    </source>
</evidence>
<name>Q6AL70_DESPS</name>
<dbReference type="RefSeq" id="WP_011189417.1">
    <property type="nucleotide sequence ID" value="NC_006138.1"/>
</dbReference>
<dbReference type="EMBL" id="CR522870">
    <property type="protein sequence ID" value="CAG36905.1"/>
    <property type="molecule type" value="Genomic_DNA"/>
</dbReference>
<accession>Q6AL70</accession>
<sequence>MASSIFILKKNIICLCAVSFLFLGGCNNWKNQQSGSEMAPPISDEELTPISASLAGYEDIELPIEMKQGKNMAIRTGSFRGGVYEYVGKVELHSLRDYIANSMADKGWNLVGEADYDKVMLAFTKPSKTCLVVLKNGSGSSYGKTYANFYVTYDIAAAHHLTPFGEREEKK</sequence>
<dbReference type="KEGG" id="dps:DP2176"/>
<dbReference type="HOGENOM" id="CLU_127047_0_0_7"/>
<dbReference type="OrthoDB" id="9794844at2"/>